<name>A0AC34GCD0_9BILA</name>
<sequence>MELRLQQFYENINAIHHEQSKWQIITSSQINEVRNCIDLRLRQIDTELRPEADNIEIELRGIETQFFQPECERNKEKFRLLVAQLEKARRLLIERQIFLGLLQDFRKIIEQTIELGEQARTLPLHADETGERLKKISNDLNDLQDKARTQSDRISEQKRRAEMTVTDFEHSVQKVNEAARAPTTALIGIERIEGLIDEGICNRDIDAVTKLDHSEWKLVKQTIGDLKLSLDTPQLKSLLDNWESAFDDLESNAFNVDAKIVKFNRKNEKEQRLLRNLAAFAEWIDLVEKDLVHVESLADLEPLERQAQLQKLKENCEKHQRLANKLELHKFQSEQQFTFAKEQTSKYRDILDR</sequence>
<proteinExistence type="predicted"/>
<organism evidence="1 2">
    <name type="scientific">Panagrolaimus sp. ES5</name>
    <dbReference type="NCBI Taxonomy" id="591445"/>
    <lineage>
        <taxon>Eukaryota</taxon>
        <taxon>Metazoa</taxon>
        <taxon>Ecdysozoa</taxon>
        <taxon>Nematoda</taxon>
        <taxon>Chromadorea</taxon>
        <taxon>Rhabditida</taxon>
        <taxon>Tylenchina</taxon>
        <taxon>Panagrolaimomorpha</taxon>
        <taxon>Panagrolaimoidea</taxon>
        <taxon>Panagrolaimidae</taxon>
        <taxon>Panagrolaimus</taxon>
    </lineage>
</organism>
<evidence type="ECO:0000313" key="1">
    <source>
        <dbReference type="Proteomes" id="UP000887579"/>
    </source>
</evidence>
<dbReference type="WBParaSite" id="ES5_v2.g27360.t1">
    <property type="protein sequence ID" value="ES5_v2.g27360.t1"/>
    <property type="gene ID" value="ES5_v2.g27360"/>
</dbReference>
<accession>A0AC34GCD0</accession>
<dbReference type="Proteomes" id="UP000887579">
    <property type="component" value="Unplaced"/>
</dbReference>
<evidence type="ECO:0000313" key="2">
    <source>
        <dbReference type="WBParaSite" id="ES5_v2.g27360.t1"/>
    </source>
</evidence>
<reference evidence="2" key="1">
    <citation type="submission" date="2022-11" db="UniProtKB">
        <authorList>
            <consortium name="WormBaseParasite"/>
        </authorList>
    </citation>
    <scope>IDENTIFICATION</scope>
</reference>
<protein>
    <submittedName>
        <fullName evidence="2">Uncharacterized protein</fullName>
    </submittedName>
</protein>